<dbReference type="InterPro" id="IPR036291">
    <property type="entry name" value="NAD(P)-bd_dom_sf"/>
</dbReference>
<dbReference type="InterPro" id="IPR020843">
    <property type="entry name" value="ER"/>
</dbReference>
<dbReference type="PROSITE" id="PS00059">
    <property type="entry name" value="ADH_ZINC"/>
    <property type="match status" value="1"/>
</dbReference>
<evidence type="ECO:0000256" key="4">
    <source>
        <dbReference type="RuleBase" id="RU361277"/>
    </source>
</evidence>
<dbReference type="PANTHER" id="PTHR43401">
    <property type="entry name" value="L-THREONINE 3-DEHYDROGENASE"/>
    <property type="match status" value="1"/>
</dbReference>
<dbReference type="InterPro" id="IPR050129">
    <property type="entry name" value="Zn_alcohol_dh"/>
</dbReference>
<keyword evidence="8" id="KW-1185">Reference proteome</keyword>
<evidence type="ECO:0000313" key="8">
    <source>
        <dbReference type="Proteomes" id="UP001378592"/>
    </source>
</evidence>
<dbReference type="Pfam" id="PF00107">
    <property type="entry name" value="ADH_zinc_N"/>
    <property type="match status" value="1"/>
</dbReference>
<evidence type="ECO:0000313" key="7">
    <source>
        <dbReference type="EMBL" id="KAK7866325.1"/>
    </source>
</evidence>
<dbReference type="SUPFAM" id="SSF51735">
    <property type="entry name" value="NAD(P)-binding Rossmann-fold domains"/>
    <property type="match status" value="1"/>
</dbReference>
<dbReference type="InterPro" id="IPR013149">
    <property type="entry name" value="ADH-like_C"/>
</dbReference>
<dbReference type="Gene3D" id="3.40.50.720">
    <property type="entry name" value="NAD(P)-binding Rossmann-like Domain"/>
    <property type="match status" value="1"/>
</dbReference>
<dbReference type="SMART" id="SM00829">
    <property type="entry name" value="PKS_ER"/>
    <property type="match status" value="1"/>
</dbReference>
<evidence type="ECO:0000256" key="3">
    <source>
        <dbReference type="ARBA" id="ARBA00023002"/>
    </source>
</evidence>
<proteinExistence type="inferred from homology"/>
<evidence type="ECO:0000256" key="1">
    <source>
        <dbReference type="ARBA" id="ARBA00022723"/>
    </source>
</evidence>
<dbReference type="Proteomes" id="UP001378592">
    <property type="component" value="Unassembled WGS sequence"/>
</dbReference>
<dbReference type="InterPro" id="IPR013154">
    <property type="entry name" value="ADH-like_N"/>
</dbReference>
<dbReference type="AlphaFoldDB" id="A0AAN9Z900"/>
<evidence type="ECO:0000259" key="5">
    <source>
        <dbReference type="SMART" id="SM00829"/>
    </source>
</evidence>
<dbReference type="Pfam" id="PF08240">
    <property type="entry name" value="ADH_N"/>
    <property type="match status" value="1"/>
</dbReference>
<keyword evidence="3" id="KW-0560">Oxidoreductase</keyword>
<evidence type="ECO:0000256" key="2">
    <source>
        <dbReference type="ARBA" id="ARBA00022833"/>
    </source>
</evidence>
<protein>
    <recommendedName>
        <fullName evidence="5">Enoyl reductase (ER) domain-containing protein</fullName>
    </recommendedName>
</protein>
<sequence length="345" mass="37275">MDALQFDLKSKQLSLIQLPVPSKLAENDVLIKVAYAGICGTDLHIAEGAFPCGEKVVLGHEFSGVVEAVGSKVNHVKPGDKVSVDPNSGCGTCNYCTDSNYHYCEVGGLNNTIGIYRNGGWANYCVVPNNQVFKLPEKISLEQAALTEPLSCISHGWDKIQPIPIGKDILIMGAGIIGNLWACVLHLQGHRKVIVSEPQEARRKLVANLNTGYEIMKPTDLQARKAANPKWGVDLIIDCSGFGPAIEQALDLLNPGGQLCIFGVASPETKISVSPYLLFKKELTINAINVNPFSFNKSLGFIDAMGDRYLAYEKLGIKVFGLNQYEAALAALKTGTIAKAIFKID</sequence>
<dbReference type="GO" id="GO:0008270">
    <property type="term" value="F:zinc ion binding"/>
    <property type="evidence" value="ECO:0007669"/>
    <property type="project" value="InterPro"/>
</dbReference>
<gene>
    <name evidence="6" type="ORF">R5R35_002967</name>
    <name evidence="7" type="ORF">R5R35_003255</name>
</gene>
<accession>A0AAN9Z900</accession>
<dbReference type="Gene3D" id="3.90.180.10">
    <property type="entry name" value="Medium-chain alcohol dehydrogenases, catalytic domain"/>
    <property type="match status" value="1"/>
</dbReference>
<comment type="similarity">
    <text evidence="4">Belongs to the zinc-containing alcohol dehydrogenase family.</text>
</comment>
<keyword evidence="1 4" id="KW-0479">Metal-binding</keyword>
<reference evidence="7 8" key="1">
    <citation type="submission" date="2024-03" db="EMBL/GenBank/DDBJ databases">
        <title>The genome assembly and annotation of the cricket Gryllus longicercus Weissman &amp; Gray.</title>
        <authorList>
            <person name="Szrajer S."/>
            <person name="Gray D."/>
            <person name="Ylla G."/>
        </authorList>
    </citation>
    <scope>NUCLEOTIDE SEQUENCE [LARGE SCALE GENOMIC DNA]</scope>
    <source>
        <strain evidence="7">DAG 2021-001</strain>
        <tissue evidence="7">Whole body minus gut</tissue>
    </source>
</reference>
<dbReference type="PANTHER" id="PTHR43401:SF2">
    <property type="entry name" value="L-THREONINE 3-DEHYDROGENASE"/>
    <property type="match status" value="1"/>
</dbReference>
<dbReference type="GO" id="GO:0016491">
    <property type="term" value="F:oxidoreductase activity"/>
    <property type="evidence" value="ECO:0007669"/>
    <property type="project" value="UniProtKB-KW"/>
</dbReference>
<name>A0AAN9Z900_9ORTH</name>
<feature type="domain" description="Enoyl reductase (ER)" evidence="5">
    <location>
        <begin position="11"/>
        <end position="342"/>
    </location>
</feature>
<comment type="caution">
    <text evidence="7">The sequence shown here is derived from an EMBL/GenBank/DDBJ whole genome shotgun (WGS) entry which is preliminary data.</text>
</comment>
<dbReference type="EMBL" id="JAZDUA010000149">
    <property type="protein sequence ID" value="KAK7866325.1"/>
    <property type="molecule type" value="Genomic_DNA"/>
</dbReference>
<evidence type="ECO:0000313" key="6">
    <source>
        <dbReference type="EMBL" id="KAK7862918.1"/>
    </source>
</evidence>
<dbReference type="InterPro" id="IPR002328">
    <property type="entry name" value="ADH_Zn_CS"/>
</dbReference>
<dbReference type="SUPFAM" id="SSF50129">
    <property type="entry name" value="GroES-like"/>
    <property type="match status" value="1"/>
</dbReference>
<comment type="cofactor">
    <cofactor evidence="4">
        <name>Zn(2+)</name>
        <dbReference type="ChEBI" id="CHEBI:29105"/>
    </cofactor>
</comment>
<organism evidence="7 8">
    <name type="scientific">Gryllus longicercus</name>
    <dbReference type="NCBI Taxonomy" id="2509291"/>
    <lineage>
        <taxon>Eukaryota</taxon>
        <taxon>Metazoa</taxon>
        <taxon>Ecdysozoa</taxon>
        <taxon>Arthropoda</taxon>
        <taxon>Hexapoda</taxon>
        <taxon>Insecta</taxon>
        <taxon>Pterygota</taxon>
        <taxon>Neoptera</taxon>
        <taxon>Polyneoptera</taxon>
        <taxon>Orthoptera</taxon>
        <taxon>Ensifera</taxon>
        <taxon>Gryllidea</taxon>
        <taxon>Grylloidea</taxon>
        <taxon>Gryllidae</taxon>
        <taxon>Gryllinae</taxon>
        <taxon>Gryllus</taxon>
    </lineage>
</organism>
<keyword evidence="2 4" id="KW-0862">Zinc</keyword>
<dbReference type="InterPro" id="IPR011032">
    <property type="entry name" value="GroES-like_sf"/>
</dbReference>
<dbReference type="EMBL" id="JAZDUA010000250">
    <property type="protein sequence ID" value="KAK7862918.1"/>
    <property type="molecule type" value="Genomic_DNA"/>
</dbReference>